<name>A0ABV7XIS6_9GAMM</name>
<evidence type="ECO:0000256" key="1">
    <source>
        <dbReference type="SAM" id="MobiDB-lite"/>
    </source>
</evidence>
<organism evidence="2 3">
    <name type="scientific">Luteimonas soli</name>
    <dbReference type="NCBI Taxonomy" id="1648966"/>
    <lineage>
        <taxon>Bacteria</taxon>
        <taxon>Pseudomonadati</taxon>
        <taxon>Pseudomonadota</taxon>
        <taxon>Gammaproteobacteria</taxon>
        <taxon>Lysobacterales</taxon>
        <taxon>Lysobacteraceae</taxon>
        <taxon>Luteimonas</taxon>
    </lineage>
</organism>
<feature type="region of interest" description="Disordered" evidence="1">
    <location>
        <begin position="42"/>
        <end position="74"/>
    </location>
</feature>
<sequence>MQADEIARLEVDEAQRSALLAGDGPALGRLLDGRSAIYCMISTPDEQEPLREPDKRDDDGDHDREPEEQPDKDG</sequence>
<feature type="compositionally biased region" description="Basic and acidic residues" evidence="1">
    <location>
        <begin position="48"/>
        <end position="74"/>
    </location>
</feature>
<dbReference type="RefSeq" id="WP_386742876.1">
    <property type="nucleotide sequence ID" value="NZ_JBHRYA010000003.1"/>
</dbReference>
<comment type="caution">
    <text evidence="2">The sequence shown here is derived from an EMBL/GenBank/DDBJ whole genome shotgun (WGS) entry which is preliminary data.</text>
</comment>
<evidence type="ECO:0000313" key="2">
    <source>
        <dbReference type="EMBL" id="MFC3715776.1"/>
    </source>
</evidence>
<proteinExistence type="predicted"/>
<accession>A0ABV7XIS6</accession>
<dbReference type="EMBL" id="JBHRYA010000003">
    <property type="protein sequence ID" value="MFC3715776.1"/>
    <property type="molecule type" value="Genomic_DNA"/>
</dbReference>
<keyword evidence="3" id="KW-1185">Reference proteome</keyword>
<protein>
    <submittedName>
        <fullName evidence="2">Uncharacterized protein</fullName>
    </submittedName>
</protein>
<gene>
    <name evidence="2" type="ORF">ACFONC_06410</name>
</gene>
<reference evidence="3" key="1">
    <citation type="journal article" date="2019" name="Int. J. Syst. Evol. Microbiol.">
        <title>The Global Catalogue of Microorganisms (GCM) 10K type strain sequencing project: providing services to taxonomists for standard genome sequencing and annotation.</title>
        <authorList>
            <consortium name="The Broad Institute Genomics Platform"/>
            <consortium name="The Broad Institute Genome Sequencing Center for Infectious Disease"/>
            <person name="Wu L."/>
            <person name="Ma J."/>
        </authorList>
    </citation>
    <scope>NUCLEOTIDE SEQUENCE [LARGE SCALE GENOMIC DNA]</scope>
    <source>
        <strain evidence="3">KCTC 42441</strain>
    </source>
</reference>
<dbReference type="Proteomes" id="UP001595705">
    <property type="component" value="Unassembled WGS sequence"/>
</dbReference>
<evidence type="ECO:0000313" key="3">
    <source>
        <dbReference type="Proteomes" id="UP001595705"/>
    </source>
</evidence>